<feature type="domain" description="Fibronectin type-III" evidence="7">
    <location>
        <begin position="538"/>
        <end position="637"/>
    </location>
</feature>
<protein>
    <recommendedName>
        <fullName evidence="11">GH26 domain-containing protein</fullName>
    </recommendedName>
</protein>
<feature type="domain" description="GH26" evidence="8">
    <location>
        <begin position="54"/>
        <end position="342"/>
    </location>
</feature>
<dbReference type="SMART" id="SM00060">
    <property type="entry name" value="FN3"/>
    <property type="match status" value="2"/>
</dbReference>
<proteinExistence type="inferred from homology"/>
<keyword evidence="3" id="KW-0119">Carbohydrate metabolism</keyword>
<dbReference type="GO" id="GO:0004553">
    <property type="term" value="F:hydrolase activity, hydrolyzing O-glycosyl compounds"/>
    <property type="evidence" value="ECO:0007669"/>
    <property type="project" value="InterPro"/>
</dbReference>
<dbReference type="PROSITE" id="PS50853">
    <property type="entry name" value="FN3"/>
    <property type="match status" value="1"/>
</dbReference>
<evidence type="ECO:0008006" key="11">
    <source>
        <dbReference type="Google" id="ProtNLM"/>
    </source>
</evidence>
<dbReference type="AlphaFoldDB" id="A0A3M2J444"/>
<dbReference type="InterPro" id="IPR036116">
    <property type="entry name" value="FN3_sf"/>
</dbReference>
<gene>
    <name evidence="9" type="ORF">EBM89_14950</name>
</gene>
<dbReference type="Gene3D" id="3.20.20.80">
    <property type="entry name" value="Glycosidases"/>
    <property type="match status" value="1"/>
</dbReference>
<comment type="similarity">
    <text evidence="4">Belongs to the glycosyl hydrolase 26 family.</text>
</comment>
<organism evidence="9 10">
    <name type="scientific">Cellulomonas triticagri</name>
    <dbReference type="NCBI Taxonomy" id="2483352"/>
    <lineage>
        <taxon>Bacteria</taxon>
        <taxon>Bacillati</taxon>
        <taxon>Actinomycetota</taxon>
        <taxon>Actinomycetes</taxon>
        <taxon>Micrococcales</taxon>
        <taxon>Cellulomonadaceae</taxon>
        <taxon>Cellulomonas</taxon>
    </lineage>
</organism>
<feature type="active site" description="Nucleophile" evidence="4">
    <location>
        <position position="286"/>
    </location>
</feature>
<evidence type="ECO:0000313" key="9">
    <source>
        <dbReference type="EMBL" id="RMI06836.1"/>
    </source>
</evidence>
<feature type="compositionally biased region" description="Low complexity" evidence="5">
    <location>
        <begin position="40"/>
        <end position="61"/>
    </location>
</feature>
<keyword evidence="6" id="KW-0732">Signal</keyword>
<reference evidence="9 10" key="1">
    <citation type="submission" date="2018-10" db="EMBL/GenBank/DDBJ databases">
        <title>Isolation, diversity and antifungal activity of actinobacteria from wheat.</title>
        <authorList>
            <person name="Han C."/>
        </authorList>
    </citation>
    <scope>NUCLEOTIDE SEQUENCE [LARGE SCALE GENOMIC DNA]</scope>
    <source>
        <strain evidence="9 10">NEAU-YY56</strain>
    </source>
</reference>
<feature type="chain" id="PRO_5018323251" description="GH26 domain-containing protein" evidence="6">
    <location>
        <begin position="41"/>
        <end position="637"/>
    </location>
</feature>
<keyword evidence="2 4" id="KW-0326">Glycosidase</keyword>
<dbReference type="InterPro" id="IPR003961">
    <property type="entry name" value="FN3_dom"/>
</dbReference>
<evidence type="ECO:0000259" key="7">
    <source>
        <dbReference type="PROSITE" id="PS50853"/>
    </source>
</evidence>
<keyword evidence="10" id="KW-1185">Reference proteome</keyword>
<keyword evidence="1 4" id="KW-0378">Hydrolase</keyword>
<dbReference type="OrthoDB" id="9816550at2"/>
<dbReference type="SUPFAM" id="SSF49299">
    <property type="entry name" value="PKD domain"/>
    <property type="match status" value="1"/>
</dbReference>
<dbReference type="Gene3D" id="2.60.40.10">
    <property type="entry name" value="Immunoglobulins"/>
    <property type="match status" value="2"/>
</dbReference>
<dbReference type="Proteomes" id="UP000269289">
    <property type="component" value="Unassembled WGS sequence"/>
</dbReference>
<dbReference type="SUPFAM" id="SSF51445">
    <property type="entry name" value="(Trans)glycosidases"/>
    <property type="match status" value="1"/>
</dbReference>
<dbReference type="InterPro" id="IPR017853">
    <property type="entry name" value="GH"/>
</dbReference>
<dbReference type="Pfam" id="PF02156">
    <property type="entry name" value="Glyco_hydro_26"/>
    <property type="match status" value="1"/>
</dbReference>
<dbReference type="CDD" id="cd00063">
    <property type="entry name" value="FN3"/>
    <property type="match status" value="1"/>
</dbReference>
<evidence type="ECO:0000256" key="4">
    <source>
        <dbReference type="PROSITE-ProRule" id="PRU01100"/>
    </source>
</evidence>
<feature type="region of interest" description="Disordered" evidence="5">
    <location>
        <begin position="1"/>
        <end position="20"/>
    </location>
</feature>
<feature type="signal peptide" evidence="6">
    <location>
        <begin position="1"/>
        <end position="40"/>
    </location>
</feature>
<keyword evidence="3" id="KW-0624">Polysaccharide degradation</keyword>
<dbReference type="InterPro" id="IPR035986">
    <property type="entry name" value="PKD_dom_sf"/>
</dbReference>
<dbReference type="InterPro" id="IPR022790">
    <property type="entry name" value="GH26_dom"/>
</dbReference>
<feature type="region of interest" description="Disordered" evidence="5">
    <location>
        <begin position="40"/>
        <end position="74"/>
    </location>
</feature>
<evidence type="ECO:0000256" key="3">
    <source>
        <dbReference type="ARBA" id="ARBA00023326"/>
    </source>
</evidence>
<comment type="caution">
    <text evidence="9">The sequence shown here is derived from an EMBL/GenBank/DDBJ whole genome shotgun (WGS) entry which is preliminary data.</text>
</comment>
<sequence>MPGTTRTTPTRSTRSARTVRRTTAVALAAVLATGAPTASALAPPATALPATATPPTATPTTPTAPPTEAPGFRLGAHVDRGDAPDAAAAVGRFEDALGRRLDVHRWYSRWDDVQPVAPVVASVERGRTPMLSIWPRRLDGSVVPWSTIASGALDAEIRAQAAGVAALGVPLYLTLHHEADIAEGWGTPAEFRAAWRRYVQVFRDAGVTDVRWTWIVTPGSFGSAPSTPGADAFYPGDDVVDRVGLDAYNWYGCAPGKPAAWRSLAEVVGPFRTWAAARGKVPVLAEFGTAVDPADPGRRAAWLADAVAYLGAWPALDVASSFEGTGTCPWAVAGSPAALGAYAGAVAAPVANARPTASLLPSATLGAAPLTVSFDLSRSAGGGAATGSGVVRWSLDLGDGTVRGGTGQPGTVAHTYAGGAATARLTVVDAAGRTAVDRRTVSAAAPPVVTAAERDVTGTTAGLRAWVDPRGLAATVRLAWSVDGGPEVGRVERAVPAATSAQPVAHDLTGLRPATRYRWTATATTAAGSTSVTRSFDTPGPPTVRALAATGVGRTDATAQLRVHPQGLDTRVRVEWTAPWGATGRTAEQVFAAASWERAGTAVLTGLVPGTTYRYRVVAVNAAGTVAGPEQVLTTAP</sequence>
<dbReference type="RefSeq" id="WP_122150296.1">
    <property type="nucleotide sequence ID" value="NZ_RFFI01000091.1"/>
</dbReference>
<evidence type="ECO:0000256" key="2">
    <source>
        <dbReference type="ARBA" id="ARBA00023295"/>
    </source>
</evidence>
<evidence type="ECO:0000259" key="8">
    <source>
        <dbReference type="PROSITE" id="PS51764"/>
    </source>
</evidence>
<feature type="active site" description="Proton donor" evidence="4">
    <location>
        <position position="178"/>
    </location>
</feature>
<dbReference type="InterPro" id="IPR013783">
    <property type="entry name" value="Ig-like_fold"/>
</dbReference>
<dbReference type="SUPFAM" id="SSF49265">
    <property type="entry name" value="Fibronectin type III"/>
    <property type="match status" value="1"/>
</dbReference>
<dbReference type="EMBL" id="RFFI01000091">
    <property type="protein sequence ID" value="RMI06836.1"/>
    <property type="molecule type" value="Genomic_DNA"/>
</dbReference>
<evidence type="ECO:0000313" key="10">
    <source>
        <dbReference type="Proteomes" id="UP000269289"/>
    </source>
</evidence>
<accession>A0A3M2J444</accession>
<dbReference type="PROSITE" id="PS51764">
    <property type="entry name" value="GH26"/>
    <property type="match status" value="1"/>
</dbReference>
<dbReference type="GO" id="GO:0000272">
    <property type="term" value="P:polysaccharide catabolic process"/>
    <property type="evidence" value="ECO:0007669"/>
    <property type="project" value="UniProtKB-KW"/>
</dbReference>
<evidence type="ECO:0000256" key="5">
    <source>
        <dbReference type="SAM" id="MobiDB-lite"/>
    </source>
</evidence>
<evidence type="ECO:0000256" key="1">
    <source>
        <dbReference type="ARBA" id="ARBA00022801"/>
    </source>
</evidence>
<name>A0A3M2J444_9CELL</name>
<evidence type="ECO:0000256" key="6">
    <source>
        <dbReference type="SAM" id="SignalP"/>
    </source>
</evidence>